<dbReference type="GO" id="GO:0005737">
    <property type="term" value="C:cytoplasm"/>
    <property type="evidence" value="ECO:0007669"/>
    <property type="project" value="UniProtKB-SubCell"/>
</dbReference>
<feature type="binding site" evidence="5">
    <location>
        <position position="104"/>
    </location>
    <ligand>
        <name>S-adenosyl-L-methionine</name>
        <dbReference type="ChEBI" id="CHEBI:59789"/>
    </ligand>
</feature>
<dbReference type="HAMAP" id="MF_00658">
    <property type="entry name" value="23SrRNA_methyltr_H"/>
    <property type="match status" value="1"/>
</dbReference>
<dbReference type="AlphaFoldDB" id="A0A1I2NHM5"/>
<dbReference type="PANTHER" id="PTHR33603">
    <property type="entry name" value="METHYLTRANSFERASE"/>
    <property type="match status" value="1"/>
</dbReference>
<name>A0A1I2NHM5_9GAMM</name>
<dbReference type="NCBIfam" id="TIGR00246">
    <property type="entry name" value="tRNA_RlmH_YbeA"/>
    <property type="match status" value="1"/>
</dbReference>
<dbReference type="InterPro" id="IPR029028">
    <property type="entry name" value="Alpha/beta_knot_MTases"/>
</dbReference>
<dbReference type="PIRSF" id="PIRSF004505">
    <property type="entry name" value="MT_bac"/>
    <property type="match status" value="1"/>
</dbReference>
<keyword evidence="2 5" id="KW-0808">Transferase</keyword>
<comment type="subcellular location">
    <subcellularLocation>
        <location evidence="5">Cytoplasm</location>
    </subcellularLocation>
</comment>
<accession>A0A1I2NHM5</accession>
<keyword evidence="1 5" id="KW-0489">Methyltransferase</keyword>
<dbReference type="NCBIfam" id="NF000986">
    <property type="entry name" value="PRK00103.1-4"/>
    <property type="match status" value="1"/>
</dbReference>
<evidence type="ECO:0000313" key="6">
    <source>
        <dbReference type="EMBL" id="SFG01177.1"/>
    </source>
</evidence>
<keyword evidence="7" id="KW-1185">Reference proteome</keyword>
<dbReference type="STRING" id="1045558.SAMN05216175_102406"/>
<dbReference type="Proteomes" id="UP000198623">
    <property type="component" value="Unassembled WGS sequence"/>
</dbReference>
<evidence type="ECO:0000313" key="7">
    <source>
        <dbReference type="Proteomes" id="UP000198623"/>
    </source>
</evidence>
<comment type="function">
    <text evidence="5">Specifically methylates the pseudouridine at position 1915 (m3Psi1915) in 23S rRNA.</text>
</comment>
<dbReference type="EMBL" id="FOOU01000002">
    <property type="protein sequence ID" value="SFG01177.1"/>
    <property type="molecule type" value="Genomic_DNA"/>
</dbReference>
<evidence type="ECO:0000256" key="4">
    <source>
        <dbReference type="ARBA" id="ARBA00038303"/>
    </source>
</evidence>
<dbReference type="Pfam" id="PF02590">
    <property type="entry name" value="SPOUT_MTase"/>
    <property type="match status" value="1"/>
</dbReference>
<dbReference type="Gene3D" id="3.40.1280.10">
    <property type="match status" value="1"/>
</dbReference>
<proteinExistence type="inferred from homology"/>
<dbReference type="OrthoDB" id="9806643at2"/>
<protein>
    <recommendedName>
        <fullName evidence="5">Ribosomal RNA large subunit methyltransferase H</fullName>
        <ecNumber evidence="5">2.1.1.177</ecNumber>
    </recommendedName>
    <alternativeName>
        <fullName evidence="5">23S rRNA (pseudouridine1915-N3)-methyltransferase</fullName>
    </alternativeName>
    <alternativeName>
        <fullName evidence="5">23S rRNA m3Psi1915 methyltransferase</fullName>
    </alternativeName>
    <alternativeName>
        <fullName evidence="5">rRNA (pseudouridine-N3-)-methyltransferase RlmH</fullName>
    </alternativeName>
</protein>
<keyword evidence="5" id="KW-0963">Cytoplasm</keyword>
<feature type="binding site" evidence="5">
    <location>
        <position position="73"/>
    </location>
    <ligand>
        <name>S-adenosyl-L-methionine</name>
        <dbReference type="ChEBI" id="CHEBI:59789"/>
    </ligand>
</feature>
<feature type="binding site" evidence="5">
    <location>
        <begin position="123"/>
        <end position="128"/>
    </location>
    <ligand>
        <name>S-adenosyl-L-methionine</name>
        <dbReference type="ChEBI" id="CHEBI:59789"/>
    </ligand>
</feature>
<comment type="catalytic activity">
    <reaction evidence="5">
        <text>pseudouridine(1915) in 23S rRNA + S-adenosyl-L-methionine = N(3)-methylpseudouridine(1915) in 23S rRNA + S-adenosyl-L-homocysteine + H(+)</text>
        <dbReference type="Rhea" id="RHEA:42752"/>
        <dbReference type="Rhea" id="RHEA-COMP:10221"/>
        <dbReference type="Rhea" id="RHEA-COMP:10222"/>
        <dbReference type="ChEBI" id="CHEBI:15378"/>
        <dbReference type="ChEBI" id="CHEBI:57856"/>
        <dbReference type="ChEBI" id="CHEBI:59789"/>
        <dbReference type="ChEBI" id="CHEBI:65314"/>
        <dbReference type="ChEBI" id="CHEBI:74486"/>
        <dbReference type="EC" id="2.1.1.177"/>
    </reaction>
</comment>
<keyword evidence="3 5" id="KW-0949">S-adenosyl-L-methionine</keyword>
<evidence type="ECO:0000256" key="5">
    <source>
        <dbReference type="HAMAP-Rule" id="MF_00658"/>
    </source>
</evidence>
<dbReference type="RefSeq" id="WP_090725177.1">
    <property type="nucleotide sequence ID" value="NZ_FOOU01000002.1"/>
</dbReference>
<gene>
    <name evidence="5" type="primary">rlmH</name>
    <name evidence="6" type="ORF">SAMN05216175_102406</name>
</gene>
<evidence type="ECO:0000256" key="3">
    <source>
        <dbReference type="ARBA" id="ARBA00022691"/>
    </source>
</evidence>
<dbReference type="InterPro" id="IPR029026">
    <property type="entry name" value="tRNA_m1G_MTases_N"/>
</dbReference>
<dbReference type="CDD" id="cd18081">
    <property type="entry name" value="RlmH-like"/>
    <property type="match status" value="1"/>
</dbReference>
<dbReference type="InterPro" id="IPR003742">
    <property type="entry name" value="RlmH-like"/>
</dbReference>
<keyword evidence="5" id="KW-0698">rRNA processing</keyword>
<comment type="similarity">
    <text evidence="4 5">Belongs to the RNA methyltransferase RlmH family.</text>
</comment>
<dbReference type="GO" id="GO:0070038">
    <property type="term" value="F:rRNA (pseudouridine-N3-)-methyltransferase activity"/>
    <property type="evidence" value="ECO:0007669"/>
    <property type="project" value="UniProtKB-UniRule"/>
</dbReference>
<comment type="subunit">
    <text evidence="5">Homodimer.</text>
</comment>
<sequence length="155" mass="17295">MKIRLLAVGGKMPDWVTTGFHEYSKRLPHEMTLELIELPLGHRGKGADMARAIRQEGDAMLAAIPKGDRIIALEVQGRSWSTEQLADKVSEWQMDGRNISLLVGGPDGLDPRCVALADQKWSLSGLTLPHPLVRVILAEQVYRAWTIIQGHPYHK</sequence>
<organism evidence="6 7">
    <name type="scientific">Neptunomonas qingdaonensis</name>
    <dbReference type="NCBI Taxonomy" id="1045558"/>
    <lineage>
        <taxon>Bacteria</taxon>
        <taxon>Pseudomonadati</taxon>
        <taxon>Pseudomonadota</taxon>
        <taxon>Gammaproteobacteria</taxon>
        <taxon>Oceanospirillales</taxon>
        <taxon>Oceanospirillaceae</taxon>
        <taxon>Neptunomonas</taxon>
    </lineage>
</organism>
<evidence type="ECO:0000256" key="2">
    <source>
        <dbReference type="ARBA" id="ARBA00022679"/>
    </source>
</evidence>
<dbReference type="PANTHER" id="PTHR33603:SF1">
    <property type="entry name" value="RIBOSOMAL RNA LARGE SUBUNIT METHYLTRANSFERASE H"/>
    <property type="match status" value="1"/>
</dbReference>
<evidence type="ECO:0000256" key="1">
    <source>
        <dbReference type="ARBA" id="ARBA00022603"/>
    </source>
</evidence>
<dbReference type="EC" id="2.1.1.177" evidence="5"/>
<reference evidence="7" key="1">
    <citation type="submission" date="2016-10" db="EMBL/GenBank/DDBJ databases">
        <authorList>
            <person name="Varghese N."/>
            <person name="Submissions S."/>
        </authorList>
    </citation>
    <scope>NUCLEOTIDE SEQUENCE [LARGE SCALE GENOMIC DNA]</scope>
    <source>
        <strain evidence="7">CGMCC 1.10971</strain>
    </source>
</reference>
<dbReference type="SUPFAM" id="SSF75217">
    <property type="entry name" value="alpha/beta knot"/>
    <property type="match status" value="1"/>
</dbReference>